<protein>
    <submittedName>
        <fullName evidence="1">Uncharacterized protein</fullName>
    </submittedName>
</protein>
<gene>
    <name evidence="1" type="ORF">BT63DRAFT_477453</name>
</gene>
<dbReference type="OrthoDB" id="2099276at2759"/>
<dbReference type="AlphaFoldDB" id="A0A6A6UGD0"/>
<sequence length="399" mass="45197">MATTGDAYCHALHRQPVHQDQPDSLRVLTGNRTVCCLNVLPPHVWLRLRDLELCFHHCGNDACHCDQMHQWWSEICTFLSEKLHHHERLQCIELKINFGEHNTLWEIEKLLSSLKTFPPLAGVRLEGGTSLTMSLQKAAIHGTLEEVMNIFKAYGQRLTSPRKPSTTFSKGGSFPFERLPTEIQTVVLSHCTLVCAPKSYPLYALADKSYSCCGFCSADQCFCRSINLDPQWVSYSTACQCSPPRTSPLFAVNSTVRRLASELFYGQNKFVCEGTMTTISEQIDTVKPVYLALIKSISIRLAPSGHTPDDVSIYHASQRQKLLELLQKIKSRFSSTRLALHFDVLPSWCLRNSGCDLVYAQHFKNVKVTTDLGDRVETVLDTFTGYDNRARWNLPPRTR</sequence>
<organism evidence="1 2">
    <name type="scientific">Microthyrium microscopicum</name>
    <dbReference type="NCBI Taxonomy" id="703497"/>
    <lineage>
        <taxon>Eukaryota</taxon>
        <taxon>Fungi</taxon>
        <taxon>Dikarya</taxon>
        <taxon>Ascomycota</taxon>
        <taxon>Pezizomycotina</taxon>
        <taxon>Dothideomycetes</taxon>
        <taxon>Dothideomycetes incertae sedis</taxon>
        <taxon>Microthyriales</taxon>
        <taxon>Microthyriaceae</taxon>
        <taxon>Microthyrium</taxon>
    </lineage>
</organism>
<proteinExistence type="predicted"/>
<dbReference type="EMBL" id="MU004233">
    <property type="protein sequence ID" value="KAF2670870.1"/>
    <property type="molecule type" value="Genomic_DNA"/>
</dbReference>
<name>A0A6A6UGD0_9PEZI</name>
<evidence type="ECO:0000313" key="1">
    <source>
        <dbReference type="EMBL" id="KAF2670870.1"/>
    </source>
</evidence>
<evidence type="ECO:0000313" key="2">
    <source>
        <dbReference type="Proteomes" id="UP000799302"/>
    </source>
</evidence>
<accession>A0A6A6UGD0</accession>
<reference evidence="1" key="1">
    <citation type="journal article" date="2020" name="Stud. Mycol.">
        <title>101 Dothideomycetes genomes: a test case for predicting lifestyles and emergence of pathogens.</title>
        <authorList>
            <person name="Haridas S."/>
            <person name="Albert R."/>
            <person name="Binder M."/>
            <person name="Bloem J."/>
            <person name="Labutti K."/>
            <person name="Salamov A."/>
            <person name="Andreopoulos B."/>
            <person name="Baker S."/>
            <person name="Barry K."/>
            <person name="Bills G."/>
            <person name="Bluhm B."/>
            <person name="Cannon C."/>
            <person name="Castanera R."/>
            <person name="Culley D."/>
            <person name="Daum C."/>
            <person name="Ezra D."/>
            <person name="Gonzalez J."/>
            <person name="Henrissat B."/>
            <person name="Kuo A."/>
            <person name="Liang C."/>
            <person name="Lipzen A."/>
            <person name="Lutzoni F."/>
            <person name="Magnuson J."/>
            <person name="Mondo S."/>
            <person name="Nolan M."/>
            <person name="Ohm R."/>
            <person name="Pangilinan J."/>
            <person name="Park H.-J."/>
            <person name="Ramirez L."/>
            <person name="Alfaro M."/>
            <person name="Sun H."/>
            <person name="Tritt A."/>
            <person name="Yoshinaga Y."/>
            <person name="Zwiers L.-H."/>
            <person name="Turgeon B."/>
            <person name="Goodwin S."/>
            <person name="Spatafora J."/>
            <person name="Crous P."/>
            <person name="Grigoriev I."/>
        </authorList>
    </citation>
    <scope>NUCLEOTIDE SEQUENCE</scope>
    <source>
        <strain evidence="1">CBS 115976</strain>
    </source>
</reference>
<keyword evidence="2" id="KW-1185">Reference proteome</keyword>
<dbReference type="Proteomes" id="UP000799302">
    <property type="component" value="Unassembled WGS sequence"/>
</dbReference>